<keyword evidence="2" id="KW-0496">Mitochondrion</keyword>
<protein>
    <submittedName>
        <fullName evidence="2">ATP synthase F0 subunit 8</fullName>
    </submittedName>
</protein>
<keyword evidence="1" id="KW-1133">Transmembrane helix</keyword>
<reference evidence="2" key="1">
    <citation type="submission" date="2018-03" db="EMBL/GenBank/DDBJ databases">
        <title>Comparative analysis of six complete mitochondrial genomes of Parapolybia (Hymenoptera: Vespidae: Polistinae).</title>
        <authorList>
            <person name="Peng Y."/>
            <person name="Carpenter J.M."/>
            <person name="Chen B."/>
            <person name="Li T.J."/>
        </authorList>
    </citation>
    <scope>NUCLEOTIDE SEQUENCE</scope>
</reference>
<organism evidence="2">
    <name type="scientific">Parapolybia indica</name>
    <name type="common">Lesser paper wasp</name>
    <dbReference type="NCBI Taxonomy" id="31921"/>
    <lineage>
        <taxon>Eukaryota</taxon>
        <taxon>Metazoa</taxon>
        <taxon>Ecdysozoa</taxon>
        <taxon>Arthropoda</taxon>
        <taxon>Hexapoda</taxon>
        <taxon>Insecta</taxon>
        <taxon>Pterygota</taxon>
        <taxon>Neoptera</taxon>
        <taxon>Endopterygota</taxon>
        <taxon>Hymenoptera</taxon>
        <taxon>Apocrita</taxon>
        <taxon>Aculeata</taxon>
        <taxon>Vespoidea</taxon>
        <taxon>Vespidae</taxon>
        <taxon>Polistinae</taxon>
        <taxon>Ropalidiini</taxon>
        <taxon>Parapolybia</taxon>
    </lineage>
</organism>
<keyword evidence="1" id="KW-0812">Transmembrane</keyword>
<sequence>MPQLSPIKWFTLYLITLIIIFMLLIKMNFIHFYFNLFYKPKMKQMFTMKLLKWKF</sequence>
<proteinExistence type="predicted"/>
<geneLocation type="mitochondrion" evidence="2"/>
<gene>
    <name evidence="2" type="primary">ATP8</name>
</gene>
<feature type="transmembrane region" description="Helical" evidence="1">
    <location>
        <begin position="12"/>
        <end position="38"/>
    </location>
</feature>
<dbReference type="EMBL" id="MH065757">
    <property type="protein sequence ID" value="QDH82291.1"/>
    <property type="molecule type" value="Genomic_DNA"/>
</dbReference>
<name>A0A514CQT0_PARID</name>
<keyword evidence="1" id="KW-0472">Membrane</keyword>
<dbReference type="AlphaFoldDB" id="A0A514CQT0"/>
<evidence type="ECO:0000313" key="2">
    <source>
        <dbReference type="EMBL" id="QDH82291.1"/>
    </source>
</evidence>
<accession>A0A514CQT0</accession>
<evidence type="ECO:0000256" key="1">
    <source>
        <dbReference type="SAM" id="Phobius"/>
    </source>
</evidence>